<protein>
    <submittedName>
        <fullName evidence="1">Uncharacterized protein</fullName>
    </submittedName>
</protein>
<keyword evidence="2" id="KW-1185">Reference proteome</keyword>
<name>A0A017HJ14_9RHOB</name>
<dbReference type="Proteomes" id="UP000019666">
    <property type="component" value="Unassembled WGS sequence"/>
</dbReference>
<accession>A0A017HJ14</accession>
<evidence type="ECO:0000313" key="2">
    <source>
        <dbReference type="Proteomes" id="UP000019666"/>
    </source>
</evidence>
<dbReference type="EMBL" id="AOSK01000117">
    <property type="protein sequence ID" value="EYD74325.1"/>
    <property type="molecule type" value="Genomic_DNA"/>
</dbReference>
<dbReference type="AlphaFoldDB" id="A0A017HJ14"/>
<organism evidence="1 2">
    <name type="scientific">Rubellimicrobium mesophilum DSM 19309</name>
    <dbReference type="NCBI Taxonomy" id="442562"/>
    <lineage>
        <taxon>Bacteria</taxon>
        <taxon>Pseudomonadati</taxon>
        <taxon>Pseudomonadota</taxon>
        <taxon>Alphaproteobacteria</taxon>
        <taxon>Rhodobacterales</taxon>
        <taxon>Roseobacteraceae</taxon>
        <taxon>Rubellimicrobium</taxon>
    </lineage>
</organism>
<comment type="caution">
    <text evidence="1">The sequence shown here is derived from an EMBL/GenBank/DDBJ whole genome shotgun (WGS) entry which is preliminary data.</text>
</comment>
<evidence type="ECO:0000313" key="1">
    <source>
        <dbReference type="EMBL" id="EYD74325.1"/>
    </source>
</evidence>
<gene>
    <name evidence="1" type="ORF">Rumeso_04106</name>
</gene>
<proteinExistence type="predicted"/>
<sequence>MMRPGDGTDRILGFADGAETDDRINLSAYHLGGLDEVLFQADGRDVVLRLGSDSLWLAGYLHGHALGDLSADDFIF</sequence>
<reference evidence="1 2" key="1">
    <citation type="submission" date="2013-02" db="EMBL/GenBank/DDBJ databases">
        <authorList>
            <person name="Fiebig A."/>
            <person name="Goeker M."/>
            <person name="Klenk H.-P.P."/>
        </authorList>
    </citation>
    <scope>NUCLEOTIDE SEQUENCE [LARGE SCALE GENOMIC DNA]</scope>
    <source>
        <strain evidence="1 2">DSM 19309</strain>
    </source>
</reference>
<dbReference type="STRING" id="442562.Rumeso_04106"/>
<dbReference type="HOGENOM" id="CLU_2652218_0_0_5"/>